<accession>E8KE55</accession>
<gene>
    <name evidence="1" type="ORF">HMPREF0027_0122</name>
</gene>
<evidence type="ECO:0000313" key="1">
    <source>
        <dbReference type="EMBL" id="EFX92830.1"/>
    </source>
</evidence>
<name>E8KE55_9PAST</name>
<organism evidence="1 2">
    <name type="scientific">Actinobacillus ureae ATCC 25976</name>
    <dbReference type="NCBI Taxonomy" id="887324"/>
    <lineage>
        <taxon>Bacteria</taxon>
        <taxon>Pseudomonadati</taxon>
        <taxon>Pseudomonadota</taxon>
        <taxon>Gammaproteobacteria</taxon>
        <taxon>Pasteurellales</taxon>
        <taxon>Pasteurellaceae</taxon>
        <taxon>Actinobacillus</taxon>
    </lineage>
</organism>
<dbReference type="Proteomes" id="UP000005467">
    <property type="component" value="Unassembled WGS sequence"/>
</dbReference>
<keyword evidence="2" id="KW-1185">Reference proteome</keyword>
<sequence>MPEIPAVIHGDLCFSNIMYDSRSNNIRFIDPRGLNIQQELTIYSYDLAKLCYSFIGLYDFIIADSFKLERSEKLGVKLIFNLDQHFKEIQSVFMQTNLTPGISDKETILLFLSMIPLHFYKPHREAMLANALRLYAEWLK</sequence>
<proteinExistence type="predicted"/>
<evidence type="ECO:0008006" key="3">
    <source>
        <dbReference type="Google" id="ProtNLM"/>
    </source>
</evidence>
<dbReference type="InterPro" id="IPR011009">
    <property type="entry name" value="Kinase-like_dom_sf"/>
</dbReference>
<protein>
    <recommendedName>
        <fullName evidence="3">Aminoglycoside phosphotransferase domain-containing protein</fullName>
    </recommendedName>
</protein>
<comment type="caution">
    <text evidence="1">The sequence shown here is derived from an EMBL/GenBank/DDBJ whole genome shotgun (WGS) entry which is preliminary data.</text>
</comment>
<dbReference type="AlphaFoldDB" id="E8KE55"/>
<dbReference type="EMBL" id="AEVG01000011">
    <property type="protein sequence ID" value="EFX92830.1"/>
    <property type="molecule type" value="Genomic_DNA"/>
</dbReference>
<evidence type="ECO:0000313" key="2">
    <source>
        <dbReference type="Proteomes" id="UP000005467"/>
    </source>
</evidence>
<reference evidence="1 2" key="1">
    <citation type="submission" date="2011-01" db="EMBL/GenBank/DDBJ databases">
        <authorList>
            <person name="Muzny D."/>
            <person name="Qin X."/>
            <person name="Deng J."/>
            <person name="Jiang H."/>
            <person name="Liu Y."/>
            <person name="Qu J."/>
            <person name="Song X.-Z."/>
            <person name="Zhang L."/>
            <person name="Thornton R."/>
            <person name="Coyle M."/>
            <person name="Francisco L."/>
            <person name="Jackson L."/>
            <person name="Javaid M."/>
            <person name="Korchina V."/>
            <person name="Kovar C."/>
            <person name="Mata R."/>
            <person name="Mathew T."/>
            <person name="Ngo R."/>
            <person name="Nguyen L."/>
            <person name="Nguyen N."/>
            <person name="Okwuonu G."/>
            <person name="Ongeri F."/>
            <person name="Pham C."/>
            <person name="Simmons D."/>
            <person name="Wilczek-Boney K."/>
            <person name="Hale W."/>
            <person name="Jakkamsetti A."/>
            <person name="Pham P."/>
            <person name="Ruth R."/>
            <person name="San Lucas F."/>
            <person name="Warren J."/>
            <person name="Zhang J."/>
            <person name="Zhao Z."/>
            <person name="Zhou C."/>
            <person name="Zhu D."/>
            <person name="Lee S."/>
            <person name="Bess C."/>
            <person name="Blankenburg K."/>
            <person name="Forbes L."/>
            <person name="Fu Q."/>
            <person name="Gubbala S."/>
            <person name="Hirani K."/>
            <person name="Jayaseelan J.C."/>
            <person name="Lara F."/>
            <person name="Munidasa M."/>
            <person name="Palculict T."/>
            <person name="Patil S."/>
            <person name="Pu L.-L."/>
            <person name="Saada N."/>
            <person name="Tang L."/>
            <person name="Weissenberger G."/>
            <person name="Zhu Y."/>
            <person name="Hemphill L."/>
            <person name="Shang Y."/>
            <person name="Youmans B."/>
            <person name="Ayvaz T."/>
            <person name="Ross M."/>
            <person name="Santibanez J."/>
            <person name="Aqrawi P."/>
            <person name="Gross S."/>
            <person name="Joshi V."/>
            <person name="Fowler G."/>
            <person name="Nazareth L."/>
            <person name="Reid J."/>
            <person name="Worley K."/>
            <person name="Petrosino J."/>
            <person name="Highlander S."/>
            <person name="Gibbs R."/>
        </authorList>
    </citation>
    <scope>NUCLEOTIDE SEQUENCE [LARGE SCALE GENOMIC DNA]</scope>
    <source>
        <strain evidence="1 2">ATCC 25976</strain>
    </source>
</reference>
<dbReference type="HOGENOM" id="CLU_1600205_0_0_6"/>
<dbReference type="SUPFAM" id="SSF56112">
    <property type="entry name" value="Protein kinase-like (PK-like)"/>
    <property type="match status" value="1"/>
</dbReference>